<evidence type="ECO:0000256" key="3">
    <source>
        <dbReference type="ARBA" id="ARBA00022645"/>
    </source>
</evidence>
<evidence type="ECO:0000256" key="9">
    <source>
        <dbReference type="ARBA" id="ARBA00023049"/>
    </source>
</evidence>
<comment type="caution">
    <text evidence="13">The sequence shown here is derived from an EMBL/GenBank/DDBJ whole genome shotgun (WGS) entry which is preliminary data.</text>
</comment>
<evidence type="ECO:0000256" key="6">
    <source>
        <dbReference type="ARBA" id="ARBA00022729"/>
    </source>
</evidence>
<evidence type="ECO:0000313" key="13">
    <source>
        <dbReference type="EMBL" id="KAG5675311.1"/>
    </source>
</evidence>
<evidence type="ECO:0000256" key="10">
    <source>
        <dbReference type="PROSITE-ProRule" id="PRU01379"/>
    </source>
</evidence>
<keyword evidence="6 11" id="KW-0732">Signal</keyword>
<dbReference type="EMBL" id="JADBJN010000002">
    <property type="protein sequence ID" value="KAG5675311.1"/>
    <property type="molecule type" value="Genomic_DNA"/>
</dbReference>
<keyword evidence="8" id="KW-0862">Zinc</keyword>
<keyword evidence="5" id="KW-0479">Metal-binding</keyword>
<dbReference type="SMART" id="SM00631">
    <property type="entry name" value="Zn_pept"/>
    <property type="match status" value="1"/>
</dbReference>
<dbReference type="Proteomes" id="UP001107558">
    <property type="component" value="Chromosome 2"/>
</dbReference>
<accession>A0A9J6BZR8</accession>
<dbReference type="GO" id="GO:0006508">
    <property type="term" value="P:proteolysis"/>
    <property type="evidence" value="ECO:0007669"/>
    <property type="project" value="UniProtKB-KW"/>
</dbReference>
<name>A0A9J6BZR8_POLVA</name>
<dbReference type="GO" id="GO:0004181">
    <property type="term" value="F:metallocarboxypeptidase activity"/>
    <property type="evidence" value="ECO:0007669"/>
    <property type="project" value="InterPro"/>
</dbReference>
<keyword evidence="7" id="KW-0378">Hydrolase</keyword>
<dbReference type="SUPFAM" id="SSF53187">
    <property type="entry name" value="Zn-dependent exopeptidases"/>
    <property type="match status" value="1"/>
</dbReference>
<dbReference type="FunFam" id="3.40.630.10:FF:000084">
    <property type="entry name" value="Carboxypeptidase B2"/>
    <property type="match status" value="1"/>
</dbReference>
<dbReference type="Gene3D" id="3.40.630.10">
    <property type="entry name" value="Zn peptidases"/>
    <property type="match status" value="1"/>
</dbReference>
<dbReference type="PROSITE" id="PS52035">
    <property type="entry name" value="PEPTIDASE_M14"/>
    <property type="match status" value="1"/>
</dbReference>
<feature type="domain" description="Peptidase M14" evidence="12">
    <location>
        <begin position="34"/>
        <end position="329"/>
    </location>
</feature>
<comment type="caution">
    <text evidence="10">Lacks conserved residue(s) required for the propagation of feature annotation.</text>
</comment>
<keyword evidence="9" id="KW-0482">Metalloprotease</keyword>
<evidence type="ECO:0000256" key="1">
    <source>
        <dbReference type="ARBA" id="ARBA00001947"/>
    </source>
</evidence>
<evidence type="ECO:0000256" key="8">
    <source>
        <dbReference type="ARBA" id="ARBA00022833"/>
    </source>
</evidence>
<keyword evidence="3" id="KW-0121">Carboxypeptidase</keyword>
<comment type="cofactor">
    <cofactor evidence="1">
        <name>Zn(2+)</name>
        <dbReference type="ChEBI" id="CHEBI:29105"/>
    </cofactor>
</comment>
<evidence type="ECO:0000256" key="11">
    <source>
        <dbReference type="SAM" id="SignalP"/>
    </source>
</evidence>
<evidence type="ECO:0000256" key="2">
    <source>
        <dbReference type="ARBA" id="ARBA00005988"/>
    </source>
</evidence>
<sequence length="332" mass="37590">MTKVALVLLLIELVNFCSSDPIEIKPQHTIDFNHFWTYNEIVEYLEYLDTNFHDYGHIERYGTTIEGRELVAFCIESDHHHRHSKPTIFIEAGVRPREWIGTMTALYFLHEFVEHHYEFDDILDAVDIVIIPVANPDGYVFTHTTNRLWNKNRRAVGQNCFGVDINANFHYQFVSTNDPCSENYSGDGYFSERESYQLSNFLSSPKYLGRVAMYISLQAFGEQILLPYNYFNIGGGNTAALTAVANRAIAAIRSRNPARNYQVGIGAALRGTQTGTSTDYVRGRVGIEYVFTYMLPRGSGATGYEVTEAEMFAILSETFLGLHEMAAHVAGV</sequence>
<dbReference type="GO" id="GO:0008270">
    <property type="term" value="F:zinc ion binding"/>
    <property type="evidence" value="ECO:0007669"/>
    <property type="project" value="InterPro"/>
</dbReference>
<dbReference type="PANTHER" id="PTHR11705">
    <property type="entry name" value="PROTEASE FAMILY M14 CARBOXYPEPTIDASE A,B"/>
    <property type="match status" value="1"/>
</dbReference>
<dbReference type="Pfam" id="PF00246">
    <property type="entry name" value="Peptidase_M14"/>
    <property type="match status" value="1"/>
</dbReference>
<evidence type="ECO:0000313" key="14">
    <source>
        <dbReference type="Proteomes" id="UP001107558"/>
    </source>
</evidence>
<proteinExistence type="inferred from homology"/>
<comment type="similarity">
    <text evidence="2 10">Belongs to the peptidase M14 family.</text>
</comment>
<keyword evidence="14" id="KW-1185">Reference proteome</keyword>
<feature type="chain" id="PRO_5039891899" description="Peptidase M14 domain-containing protein" evidence="11">
    <location>
        <begin position="20"/>
        <end position="332"/>
    </location>
</feature>
<protein>
    <recommendedName>
        <fullName evidence="12">Peptidase M14 domain-containing protein</fullName>
    </recommendedName>
</protein>
<feature type="signal peptide" evidence="11">
    <location>
        <begin position="1"/>
        <end position="19"/>
    </location>
</feature>
<dbReference type="PRINTS" id="PR00765">
    <property type="entry name" value="CRBOXYPTASEA"/>
</dbReference>
<evidence type="ECO:0000256" key="7">
    <source>
        <dbReference type="ARBA" id="ARBA00022801"/>
    </source>
</evidence>
<evidence type="ECO:0000256" key="4">
    <source>
        <dbReference type="ARBA" id="ARBA00022670"/>
    </source>
</evidence>
<dbReference type="GO" id="GO:0005615">
    <property type="term" value="C:extracellular space"/>
    <property type="evidence" value="ECO:0007669"/>
    <property type="project" value="TreeGrafter"/>
</dbReference>
<evidence type="ECO:0000259" key="12">
    <source>
        <dbReference type="PROSITE" id="PS52035"/>
    </source>
</evidence>
<dbReference type="OrthoDB" id="3626597at2759"/>
<organism evidence="13 14">
    <name type="scientific">Polypedilum vanderplanki</name>
    <name type="common">Sleeping chironomid midge</name>
    <dbReference type="NCBI Taxonomy" id="319348"/>
    <lineage>
        <taxon>Eukaryota</taxon>
        <taxon>Metazoa</taxon>
        <taxon>Ecdysozoa</taxon>
        <taxon>Arthropoda</taxon>
        <taxon>Hexapoda</taxon>
        <taxon>Insecta</taxon>
        <taxon>Pterygota</taxon>
        <taxon>Neoptera</taxon>
        <taxon>Endopterygota</taxon>
        <taxon>Diptera</taxon>
        <taxon>Nematocera</taxon>
        <taxon>Chironomoidea</taxon>
        <taxon>Chironomidae</taxon>
        <taxon>Chironominae</taxon>
        <taxon>Polypedilum</taxon>
        <taxon>Polypedilum</taxon>
    </lineage>
</organism>
<dbReference type="InterPro" id="IPR000834">
    <property type="entry name" value="Peptidase_M14"/>
</dbReference>
<dbReference type="AlphaFoldDB" id="A0A9J6BZR8"/>
<keyword evidence="4" id="KW-0645">Protease</keyword>
<dbReference type="PANTHER" id="PTHR11705:SF140">
    <property type="entry name" value="FI02848P-RELATED"/>
    <property type="match status" value="1"/>
</dbReference>
<gene>
    <name evidence="13" type="ORF">PVAND_005222</name>
</gene>
<reference evidence="13" key="1">
    <citation type="submission" date="2021-03" db="EMBL/GenBank/DDBJ databases">
        <title>Chromosome level genome of the anhydrobiotic midge Polypedilum vanderplanki.</title>
        <authorList>
            <person name="Yoshida Y."/>
            <person name="Kikawada T."/>
            <person name="Gusev O."/>
        </authorList>
    </citation>
    <scope>NUCLEOTIDE SEQUENCE</scope>
    <source>
        <strain evidence="13">NIAS01</strain>
        <tissue evidence="13">Whole body or cell culture</tissue>
    </source>
</reference>
<evidence type="ECO:0000256" key="5">
    <source>
        <dbReference type="ARBA" id="ARBA00022723"/>
    </source>
</evidence>